<keyword evidence="4 7" id="KW-0812">Transmembrane</keyword>
<keyword evidence="6 7" id="KW-0472">Membrane</keyword>
<protein>
    <submittedName>
        <fullName evidence="9">Trimeric intracellular cation channel family protein</fullName>
    </submittedName>
</protein>
<feature type="transmembrane region" description="Helical" evidence="7">
    <location>
        <begin position="116"/>
        <end position="137"/>
    </location>
</feature>
<accession>A0A7S9LQY3</accession>
<evidence type="ECO:0000313" key="9">
    <source>
        <dbReference type="EMBL" id="QPH53479.1"/>
    </source>
</evidence>
<dbReference type="Pfam" id="PF03458">
    <property type="entry name" value="Gly_transporter"/>
    <property type="match status" value="2"/>
</dbReference>
<dbReference type="EMBL" id="CP064942">
    <property type="protein sequence ID" value="QPH53479.1"/>
    <property type="molecule type" value="Genomic_DNA"/>
</dbReference>
<comment type="subcellular location">
    <subcellularLocation>
        <location evidence="1">Cell membrane</location>
        <topology evidence="1">Multi-pass membrane protein</topology>
    </subcellularLocation>
</comment>
<feature type="transmembrane region" description="Helical" evidence="7">
    <location>
        <begin position="30"/>
        <end position="51"/>
    </location>
</feature>
<evidence type="ECO:0000259" key="8">
    <source>
        <dbReference type="Pfam" id="PF03458"/>
    </source>
</evidence>
<evidence type="ECO:0000256" key="5">
    <source>
        <dbReference type="ARBA" id="ARBA00022989"/>
    </source>
</evidence>
<gene>
    <name evidence="9" type="ORF">I0K15_17085</name>
</gene>
<feature type="transmembrane region" description="Helical" evidence="7">
    <location>
        <begin position="63"/>
        <end position="83"/>
    </location>
</feature>
<dbReference type="PANTHER" id="PTHR30506:SF3">
    <property type="entry name" value="UPF0126 INNER MEMBRANE PROTEIN YADS-RELATED"/>
    <property type="match status" value="1"/>
</dbReference>
<evidence type="ECO:0000313" key="10">
    <source>
        <dbReference type="Proteomes" id="UP000594800"/>
    </source>
</evidence>
<evidence type="ECO:0000256" key="6">
    <source>
        <dbReference type="ARBA" id="ARBA00023136"/>
    </source>
</evidence>
<keyword evidence="5 7" id="KW-1133">Transmembrane helix</keyword>
<keyword evidence="3" id="KW-1003">Cell membrane</keyword>
<comment type="similarity">
    <text evidence="2">Belongs to the UPF0126 family.</text>
</comment>
<organism evidence="9 10">
    <name type="scientific">Pontivivens ytuae</name>
    <dbReference type="NCBI Taxonomy" id="2789856"/>
    <lineage>
        <taxon>Bacteria</taxon>
        <taxon>Pseudomonadati</taxon>
        <taxon>Pseudomonadota</taxon>
        <taxon>Alphaproteobacteria</taxon>
        <taxon>Rhodobacterales</taxon>
        <taxon>Paracoccaceae</taxon>
        <taxon>Pontivivens</taxon>
    </lineage>
</organism>
<dbReference type="AlphaFoldDB" id="A0A7S9LQY3"/>
<dbReference type="RefSeq" id="WP_196102688.1">
    <property type="nucleotide sequence ID" value="NZ_CP064942.1"/>
</dbReference>
<name>A0A7S9LQY3_9RHOB</name>
<dbReference type="PANTHER" id="PTHR30506">
    <property type="entry name" value="INNER MEMBRANE PROTEIN"/>
    <property type="match status" value="1"/>
</dbReference>
<dbReference type="InterPro" id="IPR005115">
    <property type="entry name" value="Gly_transporter"/>
</dbReference>
<evidence type="ECO:0000256" key="2">
    <source>
        <dbReference type="ARBA" id="ARBA00008193"/>
    </source>
</evidence>
<reference evidence="9 10" key="1">
    <citation type="submission" date="2020-11" db="EMBL/GenBank/DDBJ databases">
        <title>Description of Pontivivens ytuae sp. nov. isolated from deep sea sediment of Mariana Trench.</title>
        <authorList>
            <person name="Wang Z."/>
            <person name="Sun Q.-L."/>
            <person name="Xu X.-D."/>
            <person name="Tang Y.-Z."/>
            <person name="Zhang J."/>
        </authorList>
    </citation>
    <scope>NUCLEOTIDE SEQUENCE [LARGE SCALE GENOMIC DNA]</scope>
    <source>
        <strain evidence="9 10">MT2928</strain>
    </source>
</reference>
<keyword evidence="10" id="KW-1185">Reference proteome</keyword>
<feature type="transmembrane region" description="Helical" evidence="7">
    <location>
        <begin position="174"/>
        <end position="197"/>
    </location>
</feature>
<proteinExistence type="inferred from homology"/>
<dbReference type="Proteomes" id="UP000594800">
    <property type="component" value="Chromosome"/>
</dbReference>
<dbReference type="KEGG" id="poz:I0K15_17085"/>
<feature type="transmembrane region" description="Helical" evidence="7">
    <location>
        <begin position="90"/>
        <end position="110"/>
    </location>
</feature>
<feature type="transmembrane region" description="Helical" evidence="7">
    <location>
        <begin position="149"/>
        <end position="168"/>
    </location>
</feature>
<evidence type="ECO:0000256" key="7">
    <source>
        <dbReference type="SAM" id="Phobius"/>
    </source>
</evidence>
<feature type="domain" description="Glycine transporter" evidence="8">
    <location>
        <begin position="6"/>
        <end position="80"/>
    </location>
</feature>
<sequence>MTLVQFLDYVAVFVFALTGALTASRAQLDIVGFLFVACLTAVGGGTVRDVVLNRDAVFWIADPGYIAVACVGAVGVFFTAHLLESRLKTLIWLDALAMAVAVPVGVAVARRMGFDWPVLLMMGVVTATLGGLARDVVCNEVPLVLKARDLYATAALTGAGANVAAFALTGDAILATLACGLTCFGLRAGSIALGWQAPVYKARPPRR</sequence>
<feature type="transmembrane region" description="Helical" evidence="7">
    <location>
        <begin position="6"/>
        <end position="23"/>
    </location>
</feature>
<evidence type="ECO:0000256" key="1">
    <source>
        <dbReference type="ARBA" id="ARBA00004651"/>
    </source>
</evidence>
<feature type="domain" description="Glycine transporter" evidence="8">
    <location>
        <begin position="92"/>
        <end position="163"/>
    </location>
</feature>
<dbReference type="GO" id="GO:0005886">
    <property type="term" value="C:plasma membrane"/>
    <property type="evidence" value="ECO:0007669"/>
    <property type="project" value="UniProtKB-SubCell"/>
</dbReference>
<evidence type="ECO:0000256" key="4">
    <source>
        <dbReference type="ARBA" id="ARBA00022692"/>
    </source>
</evidence>
<evidence type="ECO:0000256" key="3">
    <source>
        <dbReference type="ARBA" id="ARBA00022475"/>
    </source>
</evidence>